<evidence type="ECO:0000256" key="1">
    <source>
        <dbReference type="ARBA" id="ARBA00004123"/>
    </source>
</evidence>
<dbReference type="InterPro" id="IPR009072">
    <property type="entry name" value="Histone-fold"/>
</dbReference>
<dbReference type="GO" id="GO:0030527">
    <property type="term" value="F:structural constituent of chromatin"/>
    <property type="evidence" value="ECO:0007669"/>
    <property type="project" value="InterPro"/>
</dbReference>
<dbReference type="GO" id="GO:0046982">
    <property type="term" value="F:protein heterodimerization activity"/>
    <property type="evidence" value="ECO:0007669"/>
    <property type="project" value="InterPro"/>
</dbReference>
<proteinExistence type="inferred from homology"/>
<name>A0A2P5FPB2_TREOI</name>
<evidence type="ECO:0000256" key="3">
    <source>
        <dbReference type="ARBA" id="ARBA00006564"/>
    </source>
</evidence>
<keyword evidence="9" id="KW-1185">Reference proteome</keyword>
<dbReference type="GO" id="GO:0005634">
    <property type="term" value="C:nucleus"/>
    <property type="evidence" value="ECO:0007669"/>
    <property type="project" value="UniProtKB-SubCell"/>
</dbReference>
<dbReference type="Gene3D" id="1.10.20.10">
    <property type="entry name" value="Histone, subunit A"/>
    <property type="match status" value="1"/>
</dbReference>
<dbReference type="InParanoid" id="A0A2P5FPB2"/>
<evidence type="ECO:0000256" key="5">
    <source>
        <dbReference type="ARBA" id="ARBA00023125"/>
    </source>
</evidence>
<keyword evidence="6" id="KW-0539">Nucleus</keyword>
<keyword evidence="7" id="KW-0544">Nucleosome core</keyword>
<evidence type="ECO:0000313" key="9">
    <source>
        <dbReference type="Proteomes" id="UP000237000"/>
    </source>
</evidence>
<dbReference type="AlphaFoldDB" id="A0A2P5FPB2"/>
<dbReference type="PANTHER" id="PTHR10484">
    <property type="entry name" value="HISTONE H4"/>
    <property type="match status" value="1"/>
</dbReference>
<evidence type="ECO:0000313" key="8">
    <source>
        <dbReference type="EMBL" id="PON99638.1"/>
    </source>
</evidence>
<dbReference type="PRINTS" id="PR00623">
    <property type="entry name" value="HISTONEH4"/>
</dbReference>
<evidence type="ECO:0000256" key="2">
    <source>
        <dbReference type="ARBA" id="ARBA00004286"/>
    </source>
</evidence>
<comment type="similarity">
    <text evidence="3">Belongs to the histone H4 family.</text>
</comment>
<sequence>MKSAIWHLARKGGVKCINDLIYIETHEVLKIFLENVICNAVVYTSRAHSEEDDSYHVAF</sequence>
<reference evidence="9" key="1">
    <citation type="submission" date="2016-06" db="EMBL/GenBank/DDBJ databases">
        <title>Parallel loss of symbiosis genes in relatives of nitrogen-fixing non-legume Parasponia.</title>
        <authorList>
            <person name="Van Velzen R."/>
            <person name="Holmer R."/>
            <person name="Bu F."/>
            <person name="Rutten L."/>
            <person name="Van Zeijl A."/>
            <person name="Liu W."/>
            <person name="Santuari L."/>
            <person name="Cao Q."/>
            <person name="Sharma T."/>
            <person name="Shen D."/>
            <person name="Roswanjaya Y."/>
            <person name="Wardhani T."/>
            <person name="Kalhor M.S."/>
            <person name="Jansen J."/>
            <person name="Van den Hoogen J."/>
            <person name="Gungor B."/>
            <person name="Hartog M."/>
            <person name="Hontelez J."/>
            <person name="Verver J."/>
            <person name="Yang W.-C."/>
            <person name="Schijlen E."/>
            <person name="Repin R."/>
            <person name="Schilthuizen M."/>
            <person name="Schranz E."/>
            <person name="Heidstra R."/>
            <person name="Miyata K."/>
            <person name="Fedorova E."/>
            <person name="Kohlen W."/>
            <person name="Bisseling T."/>
            <person name="Smit S."/>
            <person name="Geurts R."/>
        </authorList>
    </citation>
    <scope>NUCLEOTIDE SEQUENCE [LARGE SCALE GENOMIC DNA]</scope>
    <source>
        <strain evidence="9">cv. RG33-2</strain>
    </source>
</reference>
<dbReference type="GO" id="GO:0000786">
    <property type="term" value="C:nucleosome"/>
    <property type="evidence" value="ECO:0007669"/>
    <property type="project" value="UniProtKB-KW"/>
</dbReference>
<comment type="caution">
    <text evidence="8">The sequence shown here is derived from an EMBL/GenBank/DDBJ whole genome shotgun (WGS) entry which is preliminary data.</text>
</comment>
<protein>
    <submittedName>
        <fullName evidence="8">Histone H</fullName>
    </submittedName>
</protein>
<dbReference type="STRING" id="63057.A0A2P5FPB2"/>
<evidence type="ECO:0000256" key="6">
    <source>
        <dbReference type="ARBA" id="ARBA00023242"/>
    </source>
</evidence>
<dbReference type="Proteomes" id="UP000237000">
    <property type="component" value="Unassembled WGS sequence"/>
</dbReference>
<dbReference type="EMBL" id="JXTC01000017">
    <property type="protein sequence ID" value="PON99638.1"/>
    <property type="molecule type" value="Genomic_DNA"/>
</dbReference>
<dbReference type="OrthoDB" id="838652at2759"/>
<evidence type="ECO:0000256" key="4">
    <source>
        <dbReference type="ARBA" id="ARBA00022454"/>
    </source>
</evidence>
<organism evidence="8 9">
    <name type="scientific">Trema orientale</name>
    <name type="common">Charcoal tree</name>
    <name type="synonym">Celtis orientalis</name>
    <dbReference type="NCBI Taxonomy" id="63057"/>
    <lineage>
        <taxon>Eukaryota</taxon>
        <taxon>Viridiplantae</taxon>
        <taxon>Streptophyta</taxon>
        <taxon>Embryophyta</taxon>
        <taxon>Tracheophyta</taxon>
        <taxon>Spermatophyta</taxon>
        <taxon>Magnoliopsida</taxon>
        <taxon>eudicotyledons</taxon>
        <taxon>Gunneridae</taxon>
        <taxon>Pentapetalae</taxon>
        <taxon>rosids</taxon>
        <taxon>fabids</taxon>
        <taxon>Rosales</taxon>
        <taxon>Cannabaceae</taxon>
        <taxon>Trema</taxon>
    </lineage>
</organism>
<dbReference type="InterPro" id="IPR001951">
    <property type="entry name" value="Histone_H4"/>
</dbReference>
<keyword evidence="5" id="KW-0238">DNA-binding</keyword>
<dbReference type="SUPFAM" id="SSF47113">
    <property type="entry name" value="Histone-fold"/>
    <property type="match status" value="1"/>
</dbReference>
<keyword evidence="4" id="KW-0158">Chromosome</keyword>
<comment type="subcellular location">
    <subcellularLocation>
        <location evidence="2">Chromosome</location>
    </subcellularLocation>
    <subcellularLocation>
        <location evidence="1">Nucleus</location>
    </subcellularLocation>
</comment>
<accession>A0A2P5FPB2</accession>
<gene>
    <name evidence="8" type="ORF">TorRG33x02_044030</name>
</gene>
<evidence type="ECO:0000256" key="7">
    <source>
        <dbReference type="ARBA" id="ARBA00023269"/>
    </source>
</evidence>
<dbReference type="GO" id="GO:0003677">
    <property type="term" value="F:DNA binding"/>
    <property type="evidence" value="ECO:0007669"/>
    <property type="project" value="UniProtKB-KW"/>
</dbReference>